<comment type="caution">
    <text evidence="3">The sequence shown here is derived from an EMBL/GenBank/DDBJ whole genome shotgun (WGS) entry which is preliminary data.</text>
</comment>
<sequence length="355" mass="38133">MTRRGDGSTSSYALEQLKEKTRKMLELASSAGTPIVVTAHRNADPDAFASAYVVREILRRHGYDARLVLPEGLSQASKRVVQAILGKEPGDVEDEAPDESAMAVVVDTASPEQLGDLANFALNVMLVVIDHHSSNKLVERAALAIHDPSARATSELVYLMAVHVLGVELGREHLELLLSGIVYDTRHFILSSARTLRVSAEMLEAGASLERVLQALQSPPMELPERIARIKGAKRMHAVRAGDYIVAFTHVGAYESSVARAILDLGADMVIIVSERGSETRVVGRAKRGVVEKLGIQLGRDIMEPLGRSLGGGGGGHAQAAGASVRASLERTLSEAVRLVENILRSRGLQPEPIT</sequence>
<gene>
    <name evidence="3" type="ORF">CF15_00900</name>
</gene>
<dbReference type="Proteomes" id="UP000053352">
    <property type="component" value="Unassembled WGS sequence"/>
</dbReference>
<dbReference type="InterPro" id="IPR001667">
    <property type="entry name" value="DDH_dom"/>
</dbReference>
<accession>A0A0V8RTS0</accession>
<dbReference type="Gene3D" id="3.90.1640.10">
    <property type="entry name" value="inorganic pyrophosphatase (n-terminal core)"/>
    <property type="match status" value="1"/>
</dbReference>
<dbReference type="RefSeq" id="WP_058370118.1">
    <property type="nucleotide sequence ID" value="NZ_LNTB01000001.1"/>
</dbReference>
<evidence type="ECO:0000259" key="2">
    <source>
        <dbReference type="Pfam" id="PF02272"/>
    </source>
</evidence>
<dbReference type="InterPro" id="IPR003156">
    <property type="entry name" value="DHHA1_dom"/>
</dbReference>
<organism evidence="3 4">
    <name type="scientific">Pyrodictium occultum</name>
    <dbReference type="NCBI Taxonomy" id="2309"/>
    <lineage>
        <taxon>Archaea</taxon>
        <taxon>Thermoproteota</taxon>
        <taxon>Thermoprotei</taxon>
        <taxon>Desulfurococcales</taxon>
        <taxon>Pyrodictiaceae</taxon>
        <taxon>Pyrodictium</taxon>
    </lineage>
</organism>
<dbReference type="GO" id="GO:0003676">
    <property type="term" value="F:nucleic acid binding"/>
    <property type="evidence" value="ECO:0007669"/>
    <property type="project" value="InterPro"/>
</dbReference>
<keyword evidence="4" id="KW-1185">Reference proteome</keyword>
<dbReference type="Pfam" id="PF02272">
    <property type="entry name" value="DHHA1"/>
    <property type="match status" value="1"/>
</dbReference>
<feature type="domain" description="DHHA1" evidence="2">
    <location>
        <begin position="268"/>
        <end position="344"/>
    </location>
</feature>
<dbReference type="AlphaFoldDB" id="A0A0V8RTS0"/>
<dbReference type="PANTHER" id="PTHR47618">
    <property type="entry name" value="BIFUNCTIONAL OLIGORIBONUCLEASE AND PAP PHOSPHATASE NRNA"/>
    <property type="match status" value="1"/>
</dbReference>
<evidence type="ECO:0000259" key="1">
    <source>
        <dbReference type="Pfam" id="PF01368"/>
    </source>
</evidence>
<evidence type="ECO:0000313" key="3">
    <source>
        <dbReference type="EMBL" id="KSW11446.1"/>
    </source>
</evidence>
<dbReference type="InterPro" id="IPR038763">
    <property type="entry name" value="DHH_sf"/>
</dbReference>
<dbReference type="OrthoDB" id="350705at2157"/>
<dbReference type="SUPFAM" id="SSF64182">
    <property type="entry name" value="DHH phosphoesterases"/>
    <property type="match status" value="1"/>
</dbReference>
<protein>
    <submittedName>
        <fullName evidence="3">Phosphoesterase</fullName>
    </submittedName>
</protein>
<name>A0A0V8RTS0_PYROC</name>
<evidence type="ECO:0000313" key="4">
    <source>
        <dbReference type="Proteomes" id="UP000053352"/>
    </source>
</evidence>
<dbReference type="Pfam" id="PF01368">
    <property type="entry name" value="DHH"/>
    <property type="match status" value="1"/>
</dbReference>
<feature type="domain" description="DDH" evidence="1">
    <location>
        <begin position="35"/>
        <end position="181"/>
    </location>
</feature>
<reference evidence="3 4" key="1">
    <citation type="submission" date="2015-11" db="EMBL/GenBank/DDBJ databases">
        <title>Genome sequence of Pyrodictium occultum PL-19, a marine hyperthermophilic archaeon isolated from Volcano, Italy.</title>
        <authorList>
            <person name="Utturkar S."/>
            <person name="Huber H."/>
            <person name="Leptihn S."/>
            <person name="Brown S."/>
            <person name="Stetter K.O."/>
            <person name="Podar M."/>
        </authorList>
    </citation>
    <scope>NUCLEOTIDE SEQUENCE [LARGE SCALE GENOMIC DNA]</scope>
    <source>
        <strain evidence="3 4">PL-19</strain>
    </source>
</reference>
<proteinExistence type="predicted"/>
<dbReference type="PANTHER" id="PTHR47618:SF1">
    <property type="entry name" value="BIFUNCTIONAL OLIGORIBONUCLEASE AND PAP PHOSPHATASE NRNA"/>
    <property type="match status" value="1"/>
</dbReference>
<dbReference type="InterPro" id="IPR051319">
    <property type="entry name" value="Oligoribo/pAp-PDE_c-di-AMP_PDE"/>
</dbReference>
<dbReference type="STRING" id="2309.CF15_00900"/>
<dbReference type="EMBL" id="LNTB01000001">
    <property type="protein sequence ID" value="KSW11446.1"/>
    <property type="molecule type" value="Genomic_DNA"/>
</dbReference>